<dbReference type="Pfam" id="PF03117">
    <property type="entry name" value="Herpes_UL49_1"/>
    <property type="match status" value="1"/>
</dbReference>
<evidence type="ECO:0000313" key="2">
    <source>
        <dbReference type="EMBL" id="QJC19175.1"/>
    </source>
</evidence>
<name>A0A0F6N5B6_BHV4</name>
<protein>
    <recommendedName>
        <fullName evidence="3">Protein UL49</fullName>
    </recommendedName>
</protein>
<dbReference type="GO" id="GO:0016032">
    <property type="term" value="P:viral process"/>
    <property type="evidence" value="ECO:0007669"/>
    <property type="project" value="InterPro"/>
</dbReference>
<organismHost>
    <name type="scientific">Felis catus</name>
    <name type="common">Cat</name>
    <name type="synonym">Felis silvestris catus</name>
    <dbReference type="NCBI Taxonomy" id="9685"/>
</organismHost>
<evidence type="ECO:0008006" key="3">
    <source>
        <dbReference type="Google" id="ProtNLM"/>
    </source>
</evidence>
<organismHost>
    <name type="scientific">Bos taurus</name>
    <name type="common">Bovine</name>
    <dbReference type="NCBI Taxonomy" id="9913"/>
</organismHost>
<organismHost>
    <name type="scientific">Panthera leo</name>
    <name type="common">Lion</name>
    <dbReference type="NCBI Taxonomy" id="9689"/>
</organismHost>
<proteinExistence type="predicted"/>
<dbReference type="InterPro" id="IPR004339">
    <property type="entry name" value="UL49"/>
</dbReference>
<organism evidence="1">
    <name type="scientific">Bovine herpesvirus 4</name>
    <name type="common">BoHV-4</name>
    <name type="synonym">Movar virus</name>
    <dbReference type="NCBI Taxonomy" id="10385"/>
    <lineage>
        <taxon>Viruses</taxon>
        <taxon>Duplodnaviria</taxon>
        <taxon>Heunggongvirae</taxon>
        <taxon>Peploviricota</taxon>
        <taxon>Herviviricetes</taxon>
        <taxon>Herpesvirales</taxon>
        <taxon>Orthoherpesviridae</taxon>
        <taxon>Gammaherpesvirinae</taxon>
        <taxon>Rhadinovirus</taxon>
        <taxon>Rhadinovirus bovinegamma4</taxon>
    </lineage>
</organism>
<reference evidence="1" key="1">
    <citation type="submission" date="2013-05" db="EMBL/GenBank/DDBJ databases">
        <title>Seroprevalence against a Canadian isolate of bovine herpesvirus 4 (BHV4) is higher in various diseases affected bovine dairy herds compared to healthy herds.</title>
        <authorList>
            <person name="Music N."/>
            <person name="Laroche J."/>
            <person name="Tremblay D."/>
            <person name="Mandeville I."/>
            <person name="Bellehumeur C."/>
            <person name="Charette S.J."/>
            <person name="Gagnon C.A."/>
        </authorList>
    </citation>
    <scope>NUCLEOTIDE SEQUENCE</scope>
    <source>
        <strain evidence="1">FMV09-1180503</strain>
    </source>
</reference>
<dbReference type="EMBL" id="MN551084">
    <property type="protein sequence ID" value="QJC19175.1"/>
    <property type="molecule type" value="Genomic_DNA"/>
</dbReference>
<accession>A0A0F6N5B6</accession>
<evidence type="ECO:0000313" key="1">
    <source>
        <dbReference type="EMBL" id="AIA82811.1"/>
    </source>
</evidence>
<reference evidence="2" key="2">
    <citation type="submission" date="2019-10" db="EMBL/GenBank/DDBJ databases">
        <title>Experimental infection of calves with contemporary bovine gammaherpesvirus type 4.</title>
        <authorList>
            <person name="Bauermann F."/>
            <person name="Kutish G."/>
            <person name="Diel D."/>
            <person name="Falkenberg S."/>
            <person name="Martins M."/>
            <person name="Flores E."/>
        </authorList>
    </citation>
    <scope>NUCLEOTIDE SEQUENCE</scope>
    <source>
        <strain evidence="2">SD16-49</strain>
    </source>
</reference>
<dbReference type="GO" id="GO:0019033">
    <property type="term" value="C:viral tegument"/>
    <property type="evidence" value="ECO:0007669"/>
    <property type="project" value="InterPro"/>
</dbReference>
<sequence length="424" mass="47367">MASDLHLIGNNIYPLVEIDVTFNVMSFFDMTLEDLVFYLMYGINLWPKQVPTWVLSLHGSPSMSAFVLDRTMSRPGIPNRCAQKRFCMSVIQHLFMVCLRVILTLYPCGETITDVWPRLTKTMWSKYVDMSFYKAINSCLGYLKIKYRVPLVQCFLTSPLAIISKSRNKVSVTNSSPLSVPAPSLRPEIRDGNIGRLSGYDDAEIACVLALQQRANTVPCGNPFYSMIKVLCYHSLIKTPYVVVPISGSDSLTHDIHVKIIAYNVLCCYISLPILSRGVLTSIGEKGTVQKFVTCLDCGHCLNFGRGKFKTINFLPTNIFYCRDQKEKQAVICATTGRIYCSYCGSSHITVLPMMGSDKKISYLRAVISNNAASAIKSIDQEVHVVVPCLGQNCGACIIKRLTINDLLYLTANPNNLTCFKCTR</sequence>
<dbReference type="EMBL" id="KC999113">
    <property type="protein sequence ID" value="AIA82811.1"/>
    <property type="molecule type" value="Genomic_DNA"/>
</dbReference>